<dbReference type="NCBIfam" id="TIGR01657">
    <property type="entry name" value="P-ATPase-V"/>
    <property type="match status" value="1"/>
</dbReference>
<feature type="compositionally biased region" description="Low complexity" evidence="14">
    <location>
        <begin position="10"/>
        <end position="20"/>
    </location>
</feature>
<dbReference type="PANTHER" id="PTHR45630:SF8">
    <property type="entry name" value="CATION-TRANSPORTING ATPASE"/>
    <property type="match status" value="1"/>
</dbReference>
<dbReference type="Gene3D" id="3.40.50.1000">
    <property type="entry name" value="HAD superfamily/HAD-like"/>
    <property type="match status" value="1"/>
</dbReference>
<dbReference type="OrthoDB" id="48943at2759"/>
<evidence type="ECO:0000256" key="11">
    <source>
        <dbReference type="ARBA" id="ARBA00023136"/>
    </source>
</evidence>
<dbReference type="EMBL" id="UFAJ01000393">
    <property type="protein sequence ID" value="SSD60583.1"/>
    <property type="molecule type" value="Genomic_DNA"/>
</dbReference>
<reference evidence="18" key="1">
    <citation type="submission" date="2018-06" db="EMBL/GenBank/DDBJ databases">
        <authorList>
            <person name="Guldener U."/>
        </authorList>
    </citation>
    <scope>NUCLEOTIDE SEQUENCE [LARGE SCALE GENOMIC DNA]</scope>
    <source>
        <strain evidence="18">UTAD17</strain>
    </source>
</reference>
<evidence type="ECO:0000313" key="17">
    <source>
        <dbReference type="EMBL" id="SSD60583.1"/>
    </source>
</evidence>
<dbReference type="GO" id="GO:0016887">
    <property type="term" value="F:ATP hydrolysis activity"/>
    <property type="evidence" value="ECO:0007669"/>
    <property type="project" value="InterPro"/>
</dbReference>
<dbReference type="VEuPathDB" id="FungiDB:SCODWIG_02344"/>
<dbReference type="SFLD" id="SFLDG00002">
    <property type="entry name" value="C1.7:_P-type_atpase_like"/>
    <property type="match status" value="1"/>
</dbReference>
<comment type="subcellular location">
    <subcellularLocation>
        <location evidence="1 13">Membrane</location>
        <topology evidence="1 13">Multi-pass membrane protein</topology>
    </subcellularLocation>
</comment>
<dbReference type="FunFam" id="2.70.150.10:FF:000057">
    <property type="entry name" value="Cation-transporting ATPase"/>
    <property type="match status" value="1"/>
</dbReference>
<name>A0A376B7D5_9ASCO</name>
<dbReference type="PANTHER" id="PTHR45630">
    <property type="entry name" value="CATION-TRANSPORTING ATPASE-RELATED"/>
    <property type="match status" value="1"/>
</dbReference>
<dbReference type="PROSITE" id="PS00154">
    <property type="entry name" value="ATPASE_E1_E2"/>
    <property type="match status" value="1"/>
</dbReference>
<dbReference type="InterPro" id="IPR008250">
    <property type="entry name" value="ATPase_P-typ_transduc_dom_A_sf"/>
</dbReference>
<dbReference type="InterPro" id="IPR006544">
    <property type="entry name" value="P-type_TPase_V"/>
</dbReference>
<evidence type="ECO:0000256" key="10">
    <source>
        <dbReference type="ARBA" id="ARBA00022989"/>
    </source>
</evidence>
<protein>
    <recommendedName>
        <fullName evidence="13">Cation-transporting ATPase</fullName>
        <ecNumber evidence="13">7.2.2.-</ecNumber>
    </recommendedName>
</protein>
<dbReference type="InterPro" id="IPR023298">
    <property type="entry name" value="ATPase_P-typ_TM_dom_sf"/>
</dbReference>
<dbReference type="GO" id="GO:0016020">
    <property type="term" value="C:membrane"/>
    <property type="evidence" value="ECO:0007669"/>
    <property type="project" value="UniProtKB-SubCell"/>
</dbReference>
<evidence type="ECO:0000313" key="18">
    <source>
        <dbReference type="Proteomes" id="UP000262825"/>
    </source>
</evidence>
<evidence type="ECO:0000256" key="14">
    <source>
        <dbReference type="SAM" id="MobiDB-lite"/>
    </source>
</evidence>
<evidence type="ECO:0000256" key="2">
    <source>
        <dbReference type="ARBA" id="ARBA00006000"/>
    </source>
</evidence>
<feature type="transmembrane region" description="Helical" evidence="13">
    <location>
        <begin position="1261"/>
        <end position="1279"/>
    </location>
</feature>
<organism evidence="17 18">
    <name type="scientific">Saccharomycodes ludwigii</name>
    <dbReference type="NCBI Taxonomy" id="36035"/>
    <lineage>
        <taxon>Eukaryota</taxon>
        <taxon>Fungi</taxon>
        <taxon>Dikarya</taxon>
        <taxon>Ascomycota</taxon>
        <taxon>Saccharomycotina</taxon>
        <taxon>Saccharomycetes</taxon>
        <taxon>Saccharomycodales</taxon>
        <taxon>Saccharomycodaceae</taxon>
        <taxon>Saccharomycodes</taxon>
    </lineage>
</organism>
<dbReference type="Pfam" id="PF12409">
    <property type="entry name" value="P5-ATPase"/>
    <property type="match status" value="1"/>
</dbReference>
<keyword evidence="11 13" id="KW-0472">Membrane</keyword>
<dbReference type="GO" id="GO:0005524">
    <property type="term" value="F:ATP binding"/>
    <property type="evidence" value="ECO:0007669"/>
    <property type="project" value="UniProtKB-UniRule"/>
</dbReference>
<evidence type="ECO:0000256" key="3">
    <source>
        <dbReference type="ARBA" id="ARBA00022553"/>
    </source>
</evidence>
<keyword evidence="7 13" id="KW-0067">ATP-binding</keyword>
<dbReference type="InterPro" id="IPR001757">
    <property type="entry name" value="P_typ_ATPase"/>
</dbReference>
<dbReference type="InterPro" id="IPR047819">
    <property type="entry name" value="P5A-ATPase_N"/>
</dbReference>
<dbReference type="InterPro" id="IPR036412">
    <property type="entry name" value="HAD-like_sf"/>
</dbReference>
<feature type="transmembrane region" description="Helical" evidence="13">
    <location>
        <begin position="677"/>
        <end position="699"/>
    </location>
</feature>
<feature type="transmembrane region" description="Helical" evidence="13">
    <location>
        <begin position="1328"/>
        <end position="1347"/>
    </location>
</feature>
<dbReference type="FunFam" id="1.20.1110.10:FF:000032">
    <property type="entry name" value="Cation-transporting ATPase"/>
    <property type="match status" value="1"/>
</dbReference>
<dbReference type="NCBIfam" id="TIGR01494">
    <property type="entry name" value="ATPase_P-type"/>
    <property type="match status" value="3"/>
</dbReference>
<feature type="transmembrane region" description="Helical" evidence="13">
    <location>
        <begin position="1140"/>
        <end position="1164"/>
    </location>
</feature>
<evidence type="ECO:0000256" key="13">
    <source>
        <dbReference type="RuleBase" id="RU362082"/>
    </source>
</evidence>
<evidence type="ECO:0000256" key="4">
    <source>
        <dbReference type="ARBA" id="ARBA00022692"/>
    </source>
</evidence>
<keyword evidence="4 13" id="KW-0812">Transmembrane</keyword>
<dbReference type="GO" id="GO:0046872">
    <property type="term" value="F:metal ion binding"/>
    <property type="evidence" value="ECO:0007669"/>
    <property type="project" value="UniProtKB-UniRule"/>
</dbReference>
<evidence type="ECO:0000259" key="16">
    <source>
        <dbReference type="Pfam" id="PF12409"/>
    </source>
</evidence>
<dbReference type="InterPro" id="IPR059000">
    <property type="entry name" value="ATPase_P-type_domA"/>
</dbReference>
<keyword evidence="5 13" id="KW-0479">Metal-binding</keyword>
<evidence type="ECO:0000256" key="5">
    <source>
        <dbReference type="ARBA" id="ARBA00022723"/>
    </source>
</evidence>
<feature type="domain" description="P5B-type ATPase N-terminal" evidence="16">
    <location>
        <begin position="269"/>
        <end position="382"/>
    </location>
</feature>
<keyword evidence="3" id="KW-0597">Phosphoprotein</keyword>
<dbReference type="InterPro" id="IPR044492">
    <property type="entry name" value="P_typ_ATPase_HD_dom"/>
</dbReference>
<evidence type="ECO:0000256" key="7">
    <source>
        <dbReference type="ARBA" id="ARBA00022840"/>
    </source>
</evidence>
<keyword evidence="18" id="KW-1185">Reference proteome</keyword>
<feature type="transmembrane region" description="Helical" evidence="13">
    <location>
        <begin position="648"/>
        <end position="665"/>
    </location>
</feature>
<feature type="transmembrane region" description="Helical" evidence="13">
    <location>
        <begin position="285"/>
        <end position="303"/>
    </location>
</feature>
<dbReference type="EC" id="7.2.2.-" evidence="13"/>
<dbReference type="GO" id="GO:0006874">
    <property type="term" value="P:intracellular calcium ion homeostasis"/>
    <property type="evidence" value="ECO:0007669"/>
    <property type="project" value="TreeGrafter"/>
</dbReference>
<evidence type="ECO:0000256" key="12">
    <source>
        <dbReference type="ARBA" id="ARBA00049360"/>
    </source>
</evidence>
<dbReference type="SUPFAM" id="SSF81653">
    <property type="entry name" value="Calcium ATPase, transduction domain A"/>
    <property type="match status" value="1"/>
</dbReference>
<feature type="transmembrane region" description="Helical" evidence="13">
    <location>
        <begin position="461"/>
        <end position="481"/>
    </location>
</feature>
<dbReference type="SUPFAM" id="SSF56784">
    <property type="entry name" value="HAD-like"/>
    <property type="match status" value="1"/>
</dbReference>
<feature type="region of interest" description="Disordered" evidence="14">
    <location>
        <begin position="1"/>
        <end position="24"/>
    </location>
</feature>
<feature type="region of interest" description="Disordered" evidence="14">
    <location>
        <begin position="201"/>
        <end position="231"/>
    </location>
</feature>
<accession>A0A376B7D5</accession>
<dbReference type="Proteomes" id="UP000262825">
    <property type="component" value="Unassembled WGS sequence"/>
</dbReference>
<dbReference type="Gene3D" id="2.70.150.10">
    <property type="entry name" value="Calcium-transporting ATPase, cytoplasmic transduction domain A"/>
    <property type="match status" value="1"/>
</dbReference>
<evidence type="ECO:0000259" key="15">
    <source>
        <dbReference type="Pfam" id="PF00122"/>
    </source>
</evidence>
<comment type="similarity">
    <text evidence="2 13">Belongs to the cation transport ATPase (P-type) (TC 3.A.3) family. Type V subfamily.</text>
</comment>
<evidence type="ECO:0000256" key="8">
    <source>
        <dbReference type="ARBA" id="ARBA00022842"/>
    </source>
</evidence>
<dbReference type="InterPro" id="IPR018303">
    <property type="entry name" value="ATPase_P-typ_P_site"/>
</dbReference>
<comment type="catalytic activity">
    <reaction evidence="12 13">
        <text>ATP + H2O = ADP + phosphate + H(+)</text>
        <dbReference type="Rhea" id="RHEA:13065"/>
        <dbReference type="ChEBI" id="CHEBI:15377"/>
        <dbReference type="ChEBI" id="CHEBI:15378"/>
        <dbReference type="ChEBI" id="CHEBI:30616"/>
        <dbReference type="ChEBI" id="CHEBI:43474"/>
        <dbReference type="ChEBI" id="CHEBI:456216"/>
    </reaction>
</comment>
<dbReference type="InterPro" id="IPR023299">
    <property type="entry name" value="ATPase_P-typ_cyto_dom_N"/>
</dbReference>
<feature type="transmembrane region" description="Helical" evidence="13">
    <location>
        <begin position="1215"/>
        <end position="1237"/>
    </location>
</feature>
<dbReference type="SFLD" id="SFLDF00027">
    <property type="entry name" value="p-type_atpase"/>
    <property type="match status" value="1"/>
</dbReference>
<feature type="transmembrane region" description="Helical" evidence="13">
    <location>
        <begin position="433"/>
        <end position="455"/>
    </location>
</feature>
<dbReference type="GO" id="GO:0019829">
    <property type="term" value="F:ATPase-coupled monoatomic cation transmembrane transporter activity"/>
    <property type="evidence" value="ECO:0007669"/>
    <property type="project" value="UniProtKB-UniRule"/>
</dbReference>
<dbReference type="SUPFAM" id="SSF81665">
    <property type="entry name" value="Calcium ATPase, transmembrane domain M"/>
    <property type="match status" value="1"/>
</dbReference>
<evidence type="ECO:0000256" key="9">
    <source>
        <dbReference type="ARBA" id="ARBA00022967"/>
    </source>
</evidence>
<dbReference type="PRINTS" id="PR00119">
    <property type="entry name" value="CATATPASE"/>
</dbReference>
<sequence>MTLDRQHRPSVSSSRSSYISDNNDPWDDDQLIAIPSSIASFHHPHPELMQSVSSTSNHLSPYGSLSINDVDDISSRTHHQNQQHHSNFHFFTNEQIENAEGFTSTVENTDYYTDSNNIFDNELGYTHGGSSAITQSNASLRSSLLSSGSGIRHHTYGATANTSNAALVRNSSSSSSASVNYESQERIPSLHDHFAGNNNIIGRTNSNNSIDDTGSGSGVDSNNEDEDDNKNHKYHLFDASNKLLAPKYHDKFFAAKPNCQVQRFYIAEEDLVVGIAGYKISKLRLILYYLLCLSTLGIGYLVFRWFPRYKIKLIGSNQPLGKAEFVVVENELGEVTTVAVERKWYNRSLNSVLISPENGIYDNIDLPILISFQYRLFTLIYSPVEDIFRTNSNWIDRSWQNLEKCKNGLTNNVHGDRILSFGKNECNLKIKSILELTVNEALHPFYIFQIFSIILWSYDDYYSYAICILILSVLSIATTVIETRKSSGKLVEMSNLNCLVRCYRDGFWITTSSSDLVPGDIFEVTDPELDAFPCDCVLLSGEVLTNESMLTGESVPVSKTPIPSENLMAQLLIDFESSKLSPQVCKSVLFNGTKLVRAKPDPETHISIAMCVRTGFSTTKGSLIRSMVFPSVSSAAQSNDMQKDSFKYIGYMFIIAMLGFTISAINFKRLGLSKNVIIVRALDIITIVIPPALPATLTIGTNFSLGRLKEKLIFCISPTRINIAGKLDVMCFDKTGTLTEDGLDVSGVKELNVKNGRFNPQTNVFEQIENPVFKMILQTCHSLNYLENEGLVGDPLDLKMFEFTNSKYHEDNANNDCCFVVDGDKKVLKVFDFESTLKRMSCLVSDVGGRMWGFSKGAPEVISTICKPGSIPHNYEQTLREHTHNGDRVIACAAKKISSNTVSAGINRSKVECDLEFLGFVIFENKLKAKTTETLSVLKDANIRTIMCTGDNILTAVSVAKECGLLPSDHRCYISIYNEEANEKVLWQDVDDPESFLNEITLTPALGTTPKNYSLAVTGDVFRLMFQKNAEIEEMGATAAANDSAQFLFSENYIQTVLLKSCIYARMSPDEKHELVEQLQKLDYCVGFCGDGANDCGALKAANVGISLSEAEASVAAPFTSQNFEISCVLDLIREGRASLVTSFACFQYMSLYSAIQFITITILYGRGSNLGDFQFLFIDLFLIVPLAVTMSWSKPYLGPIVKKRPSANLVSRKIIFPLVSNMIIVLVFQLIPWALIQDMKWYIKPVVGDQDTVNSSDDTVLFYVSNFQYIMIAVVLSLGPPYREPMMKNAWFIINVIVALLVCIWFMCLDPNSWWGSLMQLTKVPVNFKWAIIFWALFNYLMHIVIPRKLRTLFKKKQSSKKYKHLLLRERTLSV</sequence>
<dbReference type="InterPro" id="IPR023214">
    <property type="entry name" value="HAD_sf"/>
</dbReference>
<dbReference type="GO" id="GO:0140358">
    <property type="term" value="F:P-type transmembrane transporter activity"/>
    <property type="evidence" value="ECO:0007669"/>
    <property type="project" value="InterPro"/>
</dbReference>
<dbReference type="Pfam" id="PF00122">
    <property type="entry name" value="E1-E2_ATPase"/>
    <property type="match status" value="1"/>
</dbReference>
<feature type="compositionally biased region" description="Low complexity" evidence="14">
    <location>
        <begin position="201"/>
        <end position="210"/>
    </location>
</feature>
<dbReference type="Gene3D" id="3.40.1110.10">
    <property type="entry name" value="Calcium-transporting ATPase, cytoplasmic domain N"/>
    <property type="match status" value="1"/>
</dbReference>
<evidence type="ECO:0000256" key="6">
    <source>
        <dbReference type="ARBA" id="ARBA00022741"/>
    </source>
</evidence>
<keyword evidence="6 13" id="KW-0547">Nucleotide-binding</keyword>
<gene>
    <name evidence="17" type="ORF">SCODWIG_02344</name>
</gene>
<dbReference type="FunFam" id="3.40.50.1000:FF:000068">
    <property type="entry name" value="Cation-transporting ATPase"/>
    <property type="match status" value="1"/>
</dbReference>
<dbReference type="SUPFAM" id="SSF81660">
    <property type="entry name" value="Metal cation-transporting ATPase, ATP-binding domain N"/>
    <property type="match status" value="1"/>
</dbReference>
<feature type="transmembrane region" description="Helical" evidence="13">
    <location>
        <begin position="1176"/>
        <end position="1194"/>
    </location>
</feature>
<evidence type="ECO:0000256" key="1">
    <source>
        <dbReference type="ARBA" id="ARBA00004141"/>
    </source>
</evidence>
<feature type="transmembrane region" description="Helical" evidence="13">
    <location>
        <begin position="1291"/>
        <end position="1308"/>
    </location>
</feature>
<feature type="domain" description="P-type ATPase A" evidence="15">
    <location>
        <begin position="500"/>
        <end position="627"/>
    </location>
</feature>
<keyword evidence="8 13" id="KW-0460">Magnesium</keyword>
<dbReference type="SFLD" id="SFLDS00003">
    <property type="entry name" value="Haloacid_Dehalogenase"/>
    <property type="match status" value="1"/>
</dbReference>
<keyword evidence="9 13" id="KW-1278">Translocase</keyword>
<proteinExistence type="inferred from homology"/>
<keyword evidence="10 13" id="KW-1133">Transmembrane helix</keyword>